<organism evidence="1 2">
    <name type="scientific">Candidatus Desulfatibia vada</name>
    <dbReference type="NCBI Taxonomy" id="2841696"/>
    <lineage>
        <taxon>Bacteria</taxon>
        <taxon>Pseudomonadati</taxon>
        <taxon>Thermodesulfobacteriota</taxon>
        <taxon>Desulfobacteria</taxon>
        <taxon>Desulfobacterales</taxon>
        <taxon>Desulfobacterales incertae sedis</taxon>
        <taxon>Candidatus Desulfatibia</taxon>
    </lineage>
</organism>
<dbReference type="AlphaFoldDB" id="A0A8J6P761"/>
<dbReference type="InterPro" id="IPR026002">
    <property type="entry name" value="ATC_hydrolase-like"/>
</dbReference>
<sequence>MATYEEQVKQREGEIDLAIYFAKAIMEDVGKERALEILKKGWSESWLSGLNKALSGVPAEERFTAFGKWMSDRSAINPWMEVLEAGPQRVAIKITRCTTYDACKNMGVPEVCQAYCDSDFLSAPMIHPKAKLTRDKELANGADHCNHIWIIED</sequence>
<evidence type="ECO:0000313" key="1">
    <source>
        <dbReference type="EMBL" id="MBC8433932.1"/>
    </source>
</evidence>
<evidence type="ECO:0000313" key="2">
    <source>
        <dbReference type="Proteomes" id="UP000605201"/>
    </source>
</evidence>
<name>A0A8J6P761_9BACT</name>
<keyword evidence="1" id="KW-0378">Hydrolase</keyword>
<dbReference type="GO" id="GO:0016787">
    <property type="term" value="F:hydrolase activity"/>
    <property type="evidence" value="ECO:0007669"/>
    <property type="project" value="UniProtKB-KW"/>
</dbReference>
<dbReference type="EMBL" id="JACNIG010000357">
    <property type="protein sequence ID" value="MBC8433932.1"/>
    <property type="molecule type" value="Genomic_DNA"/>
</dbReference>
<reference evidence="1 2" key="1">
    <citation type="submission" date="2020-08" db="EMBL/GenBank/DDBJ databases">
        <title>Bridging the membrane lipid divide: bacteria of the FCB group superphylum have the potential to synthesize archaeal ether lipids.</title>
        <authorList>
            <person name="Villanueva L."/>
            <person name="Von Meijenfeldt F.A.B."/>
            <person name="Westbye A.B."/>
            <person name="Yadav S."/>
            <person name="Hopmans E.C."/>
            <person name="Dutilh B.E."/>
            <person name="Sinninghe Damste J.S."/>
        </authorList>
    </citation>
    <scope>NUCLEOTIDE SEQUENCE [LARGE SCALE GENOMIC DNA]</scope>
    <source>
        <strain evidence="1">NIOZ-UU17</strain>
    </source>
</reference>
<comment type="caution">
    <text evidence="1">The sequence shown here is derived from an EMBL/GenBank/DDBJ whole genome shotgun (WGS) entry which is preliminary data.</text>
</comment>
<proteinExistence type="predicted"/>
<dbReference type="Proteomes" id="UP000605201">
    <property type="component" value="Unassembled WGS sequence"/>
</dbReference>
<accession>A0A8J6P761</accession>
<protein>
    <submittedName>
        <fullName evidence="1">L-2-amino-thiazoline-4-carboxylic acid hydrolase</fullName>
    </submittedName>
</protein>
<dbReference type="Pfam" id="PF14196">
    <property type="entry name" value="ATC_hydrolase"/>
    <property type="match status" value="1"/>
</dbReference>
<gene>
    <name evidence="1" type="ORF">H8D96_18625</name>
</gene>